<proteinExistence type="predicted"/>
<dbReference type="InParanoid" id="A0A1S0U9G2"/>
<reference evidence="1" key="1">
    <citation type="submission" date="2012-04" db="EMBL/GenBank/DDBJ databases">
        <title>The Genome Sequence of Loa loa.</title>
        <authorList>
            <consortium name="The Broad Institute Genome Sequencing Platform"/>
            <consortium name="Broad Institute Genome Sequencing Center for Infectious Disease"/>
            <person name="Nutman T.B."/>
            <person name="Fink D.L."/>
            <person name="Russ C."/>
            <person name="Young S."/>
            <person name="Zeng Q."/>
            <person name="Gargeya S."/>
            <person name="Alvarado L."/>
            <person name="Berlin A."/>
            <person name="Chapman S.B."/>
            <person name="Chen Z."/>
            <person name="Freedman E."/>
            <person name="Gellesch M."/>
            <person name="Goldberg J."/>
            <person name="Griggs A."/>
            <person name="Gujja S."/>
            <person name="Heilman E.R."/>
            <person name="Heiman D."/>
            <person name="Howarth C."/>
            <person name="Mehta T."/>
            <person name="Neiman D."/>
            <person name="Pearson M."/>
            <person name="Roberts A."/>
            <person name="Saif S."/>
            <person name="Shea T."/>
            <person name="Shenoy N."/>
            <person name="Sisk P."/>
            <person name="Stolte C."/>
            <person name="Sykes S."/>
            <person name="White J."/>
            <person name="Yandava C."/>
            <person name="Haas B."/>
            <person name="Henn M.R."/>
            <person name="Nusbaum C."/>
            <person name="Birren B."/>
        </authorList>
    </citation>
    <scope>NUCLEOTIDE SEQUENCE [LARGE SCALE GENOMIC DNA]</scope>
</reference>
<dbReference type="CTD" id="9938556"/>
<protein>
    <submittedName>
        <fullName evidence="1">Uncharacterized protein</fullName>
    </submittedName>
</protein>
<dbReference type="RefSeq" id="XP_003136772.1">
    <property type="nucleotide sequence ID" value="XM_003136724.1"/>
</dbReference>
<dbReference type="EMBL" id="JH712153">
    <property type="protein sequence ID" value="EFO27301.1"/>
    <property type="molecule type" value="Genomic_DNA"/>
</dbReference>
<dbReference type="GeneID" id="9938556"/>
<sequence length="104" mass="12698">MFRKRETKAVCKMWRQKYPTVQKARTPRPTLRQYFCIYRLLYSAPLRWNFRFRVTMKYPKCSDLLLGLNKARPISLNHYHQGRRSRFPDNPVEELTHKLTIPNK</sequence>
<gene>
    <name evidence="1" type="ORF">LOAG_01184</name>
</gene>
<evidence type="ECO:0000313" key="1">
    <source>
        <dbReference type="EMBL" id="EFO27301.1"/>
    </source>
</evidence>
<dbReference type="AlphaFoldDB" id="A0A1S0U9G2"/>
<accession>A0A1S0U9G2</accession>
<dbReference type="KEGG" id="loa:LOAG_01184"/>
<name>A0A1S0U9G2_LOALO</name>
<organism evidence="1">
    <name type="scientific">Loa loa</name>
    <name type="common">Eye worm</name>
    <name type="synonym">Filaria loa</name>
    <dbReference type="NCBI Taxonomy" id="7209"/>
    <lineage>
        <taxon>Eukaryota</taxon>
        <taxon>Metazoa</taxon>
        <taxon>Ecdysozoa</taxon>
        <taxon>Nematoda</taxon>
        <taxon>Chromadorea</taxon>
        <taxon>Rhabditida</taxon>
        <taxon>Spirurina</taxon>
        <taxon>Spiruromorpha</taxon>
        <taxon>Filarioidea</taxon>
        <taxon>Onchocercidae</taxon>
        <taxon>Loa</taxon>
    </lineage>
</organism>